<dbReference type="InterPro" id="IPR003892">
    <property type="entry name" value="CUE"/>
</dbReference>
<evidence type="ECO:0000256" key="1">
    <source>
        <dbReference type="SAM" id="MobiDB-lite"/>
    </source>
</evidence>
<protein>
    <recommendedName>
        <fullName evidence="2">CUE domain-containing protein</fullName>
    </recommendedName>
</protein>
<feature type="compositionally biased region" description="Low complexity" evidence="1">
    <location>
        <begin position="1356"/>
        <end position="1366"/>
    </location>
</feature>
<feature type="region of interest" description="Disordered" evidence="1">
    <location>
        <begin position="735"/>
        <end position="790"/>
    </location>
</feature>
<feature type="region of interest" description="Disordered" evidence="1">
    <location>
        <begin position="1414"/>
        <end position="1537"/>
    </location>
</feature>
<reference evidence="3 4" key="1">
    <citation type="submission" date="2018-06" db="EMBL/GenBank/DDBJ databases">
        <title>Complete Genomes of Monosporascus.</title>
        <authorList>
            <person name="Robinson A.J."/>
            <person name="Natvig D.O."/>
        </authorList>
    </citation>
    <scope>NUCLEOTIDE SEQUENCE [LARGE SCALE GENOMIC DNA]</scope>
    <source>
        <strain evidence="3 4">CBS 110550</strain>
    </source>
</reference>
<feature type="compositionally biased region" description="Polar residues" evidence="1">
    <location>
        <begin position="1575"/>
        <end position="1590"/>
    </location>
</feature>
<feature type="compositionally biased region" description="Low complexity" evidence="1">
    <location>
        <begin position="1606"/>
        <end position="1627"/>
    </location>
</feature>
<feature type="region of interest" description="Disordered" evidence="1">
    <location>
        <begin position="1098"/>
        <end position="1227"/>
    </location>
</feature>
<feature type="region of interest" description="Disordered" evidence="1">
    <location>
        <begin position="890"/>
        <end position="955"/>
    </location>
</feature>
<feature type="region of interest" description="Disordered" evidence="1">
    <location>
        <begin position="123"/>
        <end position="295"/>
    </location>
</feature>
<feature type="region of interest" description="Disordered" evidence="1">
    <location>
        <begin position="1312"/>
        <end position="1386"/>
    </location>
</feature>
<feature type="compositionally biased region" description="Basic and acidic residues" evidence="1">
    <location>
        <begin position="1436"/>
        <end position="1446"/>
    </location>
</feature>
<dbReference type="STRING" id="155417.A0A4V1XCF8"/>
<feature type="compositionally biased region" description="Acidic residues" evidence="1">
    <location>
        <begin position="582"/>
        <end position="594"/>
    </location>
</feature>
<feature type="compositionally biased region" description="Basic and acidic residues" evidence="1">
    <location>
        <begin position="195"/>
        <end position="208"/>
    </location>
</feature>
<proteinExistence type="predicted"/>
<feature type="compositionally biased region" description="Basic and acidic residues" evidence="1">
    <location>
        <begin position="277"/>
        <end position="287"/>
    </location>
</feature>
<evidence type="ECO:0000313" key="3">
    <source>
        <dbReference type="EMBL" id="RYP09599.1"/>
    </source>
</evidence>
<evidence type="ECO:0000313" key="4">
    <source>
        <dbReference type="Proteomes" id="UP000293360"/>
    </source>
</evidence>
<feature type="region of interest" description="Disordered" evidence="1">
    <location>
        <begin position="340"/>
        <end position="687"/>
    </location>
</feature>
<feature type="compositionally biased region" description="Polar residues" evidence="1">
    <location>
        <begin position="1212"/>
        <end position="1227"/>
    </location>
</feature>
<dbReference type="EMBL" id="QJNU01000033">
    <property type="protein sequence ID" value="RYP09599.1"/>
    <property type="molecule type" value="Genomic_DNA"/>
</dbReference>
<feature type="compositionally biased region" description="Low complexity" evidence="1">
    <location>
        <begin position="673"/>
        <end position="687"/>
    </location>
</feature>
<sequence>MSHKYIRLRIVVQRNGLPDDRFMLPLSLEGDPTVAKLLEHVHSNYFPLESDQWGLEDYAVYRQGSDGSRFECLHFSAIGSLFKDDDQALIRPLQTDDLRRRRISGRYQISSDGKRLVDGVPFGRPLLRAPPARPPIHIPPRKKRRLLYDQGEPAGQDEGDLPRGGDGEGENGIPMLLLTEGRARGDGPGSGRVGMSKDFEDAHPRPHADDDEEDDDDEFESDEPQSSDADNDDSMDEASKLEADDELTREVEDLREANTTTAEGSHDEEQAVASSPGRRDSNMESPDKISVLRTAFPSVPPTICESVLTASDGDIKDAYAMLSDGFPPQMSDTTTLARLRSGAPKQKPPPHKSTAADAAGANATALAFATNKLFHRNDDDGNSQEDDEPEEVSAFVRDFDQRGLPPGSISSGKGLSHMAMLSGSFASSKLSGDDEATSATIIGGNGGKPSSGKITTVEKDDGDTSSSGTGSSSEEENSENSLEDDGDDLSGEEAESDTSSADEDSDSSGGAAQGDSLNNASMESDNTSNSNSDDDDSGPEEVSTRGALHKSQAHGGGKDIGECSSDTTSKRSSSGCSSDNETSSDDTSDGESSEAESSSEPQIEANHTMKSARGTIPDKRPVTEAPPSASASQTQINPPRDKPQPAPVPPGLGKQSTKSRNARRRAALKAKKLAQAQAQARTTQTTALVPEDGAVSVPDAADESAVELKILFEAKRKALLDAIASGGVNVDSKAELLHEGDSMTDAQICSKRKRETVEEATAQVQTPRDTPASETTSVQSDSSPKRRRLDVGAGRRLLFGALGLHNPKGKDDADKVRAKLMEGVRPLANHKLDQDNSGSRQPEAGVGGPAEEEEDPDRWREKVVYRAVECCQEGVELSEPPFPFVQRWDPQQQASRFHKSSNKRGGQGKRAERNQTHFYQGDRHSNKKRKHDDSSEWGGEGYDETFNGIEDGTDDDDVQLNYDDIVESHQESNDPIAEASQFTDMDDLPSLPEELAGLPILRPGDVKPGMVITWKKWSCSEATGWGPQISDVTGVVVRIDDDATGVEVCLAKRDRNLDGSQKRYDPLTGQRIYGKFEAPDLEEDDDEKAEDEGYRTLRFSEIQEPRILQQPLPSFDGGKSAEIASNSQHPNGGLSDMPEQSNKEVSAQPEEACRVTESSFPVIGGSDGIYPGVASSPGPSAEPAKGDEARASSNSTDHQPGQGKEPEGLPMSNISSPSRQLHDITSQVVDVTCSDPSAIESSGYRGDVDTEAIDTALLLSDSVEPREQSSAPLFGGDEDEVITGTPRVTYVKPTVPSSASSVRSGRQLDYIIDHDTNDPDSLRVTEADDDVRGASVVLDAHGDDGDEDIRTPAPSPVKAPSSAADSNVTASKTKKQSFSDPSTPGSLASINTIFCTAKSSCQAESPLKSQSLCQQLAAKKPRRASTGAAGGLESEEAMRKLNHQSDDNQDEEASSRIPNSFPRVEHDNSQASLNGVVKNEESSLPRLRRQPTATMAFISPPPPKRAGRKRLENQPRESSSQFPPPPGTQVIELLSSSDAEVELEPAFVENYANDAIDETYDPKSSSLPKGPGWISKSSSNSDQLRNTRSLTAPLGSRGGQAGPVLSASQSRSESGSSFAPLSSSLPELGRKAAGGRSRRKTNARF</sequence>
<feature type="region of interest" description="Disordered" evidence="1">
    <location>
        <begin position="1260"/>
        <end position="1281"/>
    </location>
</feature>
<dbReference type="Proteomes" id="UP000293360">
    <property type="component" value="Unassembled WGS sequence"/>
</dbReference>
<organism evidence="3 4">
    <name type="scientific">Monosporascus ibericus</name>
    <dbReference type="NCBI Taxonomy" id="155417"/>
    <lineage>
        <taxon>Eukaryota</taxon>
        <taxon>Fungi</taxon>
        <taxon>Dikarya</taxon>
        <taxon>Ascomycota</taxon>
        <taxon>Pezizomycotina</taxon>
        <taxon>Sordariomycetes</taxon>
        <taxon>Xylariomycetidae</taxon>
        <taxon>Xylariales</taxon>
        <taxon>Xylariales incertae sedis</taxon>
        <taxon>Monosporascus</taxon>
    </lineage>
</organism>
<feature type="compositionally biased region" description="Basic residues" evidence="1">
    <location>
        <begin position="1636"/>
        <end position="1645"/>
    </location>
</feature>
<dbReference type="OrthoDB" id="5368821at2759"/>
<feature type="compositionally biased region" description="Acidic residues" evidence="1">
    <location>
        <begin position="473"/>
        <end position="506"/>
    </location>
</feature>
<dbReference type="InterPro" id="IPR055781">
    <property type="entry name" value="DUF7357"/>
</dbReference>
<dbReference type="PROSITE" id="PS51140">
    <property type="entry name" value="CUE"/>
    <property type="match status" value="1"/>
</dbReference>
<feature type="compositionally biased region" description="Low complexity" evidence="1">
    <location>
        <begin position="563"/>
        <end position="581"/>
    </location>
</feature>
<feature type="domain" description="CUE" evidence="2">
    <location>
        <begin position="284"/>
        <end position="332"/>
    </location>
</feature>
<feature type="compositionally biased region" description="Basic and acidic residues" evidence="1">
    <location>
        <begin position="237"/>
        <end position="256"/>
    </location>
</feature>
<feature type="compositionally biased region" description="Acidic residues" evidence="1">
    <location>
        <begin position="209"/>
        <end position="236"/>
    </location>
</feature>
<feature type="compositionally biased region" description="Basic and acidic residues" evidence="1">
    <location>
        <begin position="909"/>
        <end position="924"/>
    </location>
</feature>
<dbReference type="GO" id="GO:0043130">
    <property type="term" value="F:ubiquitin binding"/>
    <property type="evidence" value="ECO:0007669"/>
    <property type="project" value="InterPro"/>
</dbReference>
<keyword evidence="4" id="KW-1185">Reference proteome</keyword>
<feature type="compositionally biased region" description="Basic residues" evidence="1">
    <location>
        <begin position="660"/>
        <end position="672"/>
    </location>
</feature>
<feature type="region of interest" description="Disordered" evidence="1">
    <location>
        <begin position="802"/>
        <end position="858"/>
    </location>
</feature>
<feature type="compositionally biased region" description="Acidic residues" evidence="1">
    <location>
        <begin position="380"/>
        <end position="391"/>
    </location>
</feature>
<feature type="compositionally biased region" description="Basic and acidic residues" evidence="1">
    <location>
        <begin position="1312"/>
        <end position="1332"/>
    </location>
</feature>
<comment type="caution">
    <text evidence="3">The sequence shown here is derived from an EMBL/GenBank/DDBJ whole genome shotgun (WGS) entry which is preliminary data.</text>
</comment>
<feature type="compositionally biased region" description="Basic and acidic residues" evidence="1">
    <location>
        <begin position="808"/>
        <end position="822"/>
    </location>
</feature>
<feature type="compositionally biased region" description="Polar residues" evidence="1">
    <location>
        <begin position="762"/>
        <end position="782"/>
    </location>
</feature>
<feature type="compositionally biased region" description="Low complexity" evidence="1">
    <location>
        <begin position="507"/>
        <end position="516"/>
    </location>
</feature>
<dbReference type="Pfam" id="PF24054">
    <property type="entry name" value="DUF7357"/>
    <property type="match status" value="1"/>
</dbReference>
<dbReference type="CDD" id="cd14279">
    <property type="entry name" value="CUE"/>
    <property type="match status" value="1"/>
</dbReference>
<gene>
    <name evidence="3" type="ORF">DL764_001203</name>
</gene>
<accession>A0A4V1XCF8</accession>
<name>A0A4V1XCF8_9PEZI</name>
<feature type="region of interest" description="Disordered" evidence="1">
    <location>
        <begin position="1552"/>
        <end position="1645"/>
    </location>
</feature>
<feature type="compositionally biased region" description="Polar residues" evidence="1">
    <location>
        <begin position="1367"/>
        <end position="1386"/>
    </location>
</feature>
<feature type="compositionally biased region" description="Low complexity" evidence="1">
    <location>
        <begin position="355"/>
        <end position="370"/>
    </location>
</feature>
<evidence type="ECO:0000259" key="2">
    <source>
        <dbReference type="PROSITE" id="PS51140"/>
    </source>
</evidence>